<evidence type="ECO:0000256" key="1">
    <source>
        <dbReference type="SAM" id="SignalP"/>
    </source>
</evidence>
<gene>
    <name evidence="2" type="ORF">KIPB_004719</name>
</gene>
<feature type="signal peptide" evidence="1">
    <location>
        <begin position="1"/>
        <end position="26"/>
    </location>
</feature>
<dbReference type="EMBL" id="BDIP01001035">
    <property type="protein sequence ID" value="GIQ83404.1"/>
    <property type="molecule type" value="Genomic_DNA"/>
</dbReference>
<sequence length="115" mass="12770">MSTLLWAHLRLSGSSLLESLLTLLDATPRFTKHLTSSPSLVGAITALTLHPDGHVKVTVLKIIQALYARSPNPKLMIARHSMYDVIAKLALDEKHIVVQQLAIRMMGEFQFNDVI</sequence>
<protein>
    <recommendedName>
        <fullName evidence="4">Clathrin/coatomer adaptor adaptin-like N-terminal domain-containing protein</fullName>
    </recommendedName>
</protein>
<keyword evidence="1" id="KW-0732">Signal</keyword>
<dbReference type="Proteomes" id="UP000265618">
    <property type="component" value="Unassembled WGS sequence"/>
</dbReference>
<dbReference type="AlphaFoldDB" id="A0A9K3CXE4"/>
<evidence type="ECO:0008006" key="4">
    <source>
        <dbReference type="Google" id="ProtNLM"/>
    </source>
</evidence>
<evidence type="ECO:0000313" key="2">
    <source>
        <dbReference type="EMBL" id="GIQ83404.1"/>
    </source>
</evidence>
<evidence type="ECO:0000313" key="3">
    <source>
        <dbReference type="Proteomes" id="UP000265618"/>
    </source>
</evidence>
<comment type="caution">
    <text evidence="2">The sequence shown here is derived from an EMBL/GenBank/DDBJ whole genome shotgun (WGS) entry which is preliminary data.</text>
</comment>
<reference evidence="2 3" key="1">
    <citation type="journal article" date="2018" name="PLoS ONE">
        <title>The draft genome of Kipferlia bialata reveals reductive genome evolution in fornicate parasites.</title>
        <authorList>
            <person name="Tanifuji G."/>
            <person name="Takabayashi S."/>
            <person name="Kume K."/>
            <person name="Takagi M."/>
            <person name="Nakayama T."/>
            <person name="Kamikawa R."/>
            <person name="Inagaki Y."/>
            <person name="Hashimoto T."/>
        </authorList>
    </citation>
    <scope>NUCLEOTIDE SEQUENCE [LARGE SCALE GENOMIC DNA]</scope>
    <source>
        <strain evidence="2">NY0173</strain>
    </source>
</reference>
<feature type="chain" id="PRO_5039935129" description="Clathrin/coatomer adaptor adaptin-like N-terminal domain-containing protein" evidence="1">
    <location>
        <begin position="27"/>
        <end position="115"/>
    </location>
</feature>
<proteinExistence type="predicted"/>
<accession>A0A9K3CXE4</accession>
<name>A0A9K3CXE4_9EUKA</name>
<organism evidence="2 3">
    <name type="scientific">Kipferlia bialata</name>
    <dbReference type="NCBI Taxonomy" id="797122"/>
    <lineage>
        <taxon>Eukaryota</taxon>
        <taxon>Metamonada</taxon>
        <taxon>Carpediemonas-like organisms</taxon>
        <taxon>Kipferlia</taxon>
    </lineage>
</organism>
<keyword evidence="3" id="KW-1185">Reference proteome</keyword>